<dbReference type="Proteomes" id="UP000823388">
    <property type="component" value="Chromosome 4N"/>
</dbReference>
<feature type="compositionally biased region" description="Low complexity" evidence="1">
    <location>
        <begin position="45"/>
        <end position="58"/>
    </location>
</feature>
<dbReference type="AlphaFoldDB" id="A0A8T0T6J5"/>
<feature type="compositionally biased region" description="Gly residues" evidence="1">
    <location>
        <begin position="115"/>
        <end position="125"/>
    </location>
</feature>
<keyword evidence="3" id="KW-1185">Reference proteome</keyword>
<reference evidence="2" key="1">
    <citation type="submission" date="2020-05" db="EMBL/GenBank/DDBJ databases">
        <title>WGS assembly of Panicum virgatum.</title>
        <authorList>
            <person name="Lovell J.T."/>
            <person name="Jenkins J."/>
            <person name="Shu S."/>
            <person name="Juenger T.E."/>
            <person name="Schmutz J."/>
        </authorList>
    </citation>
    <scope>NUCLEOTIDE SEQUENCE</scope>
    <source>
        <strain evidence="2">AP13</strain>
    </source>
</reference>
<feature type="region of interest" description="Disordered" evidence="1">
    <location>
        <begin position="45"/>
        <end position="152"/>
    </location>
</feature>
<dbReference type="EMBL" id="CM029044">
    <property type="protein sequence ID" value="KAG2604845.1"/>
    <property type="molecule type" value="Genomic_DNA"/>
</dbReference>
<evidence type="ECO:0000313" key="3">
    <source>
        <dbReference type="Proteomes" id="UP000823388"/>
    </source>
</evidence>
<evidence type="ECO:0000313" key="2">
    <source>
        <dbReference type="EMBL" id="KAG2604845.1"/>
    </source>
</evidence>
<accession>A0A8T0T6J5</accession>
<feature type="compositionally biased region" description="Basic and acidic residues" evidence="1">
    <location>
        <begin position="133"/>
        <end position="143"/>
    </location>
</feature>
<organism evidence="2 3">
    <name type="scientific">Panicum virgatum</name>
    <name type="common">Blackwell switchgrass</name>
    <dbReference type="NCBI Taxonomy" id="38727"/>
    <lineage>
        <taxon>Eukaryota</taxon>
        <taxon>Viridiplantae</taxon>
        <taxon>Streptophyta</taxon>
        <taxon>Embryophyta</taxon>
        <taxon>Tracheophyta</taxon>
        <taxon>Spermatophyta</taxon>
        <taxon>Magnoliopsida</taxon>
        <taxon>Liliopsida</taxon>
        <taxon>Poales</taxon>
        <taxon>Poaceae</taxon>
        <taxon>PACMAD clade</taxon>
        <taxon>Panicoideae</taxon>
        <taxon>Panicodae</taxon>
        <taxon>Paniceae</taxon>
        <taxon>Panicinae</taxon>
        <taxon>Panicum</taxon>
        <taxon>Panicum sect. Hiantes</taxon>
    </lineage>
</organism>
<feature type="compositionally biased region" description="Basic and acidic residues" evidence="1">
    <location>
        <begin position="60"/>
        <end position="72"/>
    </location>
</feature>
<name>A0A8T0T6J5_PANVG</name>
<comment type="caution">
    <text evidence="2">The sequence shown here is derived from an EMBL/GenBank/DDBJ whole genome shotgun (WGS) entry which is preliminary data.</text>
</comment>
<protein>
    <submittedName>
        <fullName evidence="2">Uncharacterized protein</fullName>
    </submittedName>
</protein>
<evidence type="ECO:0000256" key="1">
    <source>
        <dbReference type="SAM" id="MobiDB-lite"/>
    </source>
</evidence>
<sequence length="166" mass="17130">MRRRLPLRAARGGGPRRRTLYVVDGSSSLPLQAAPLAHVAVGVSSGRRQSSRGASSIAQTEERAAARRRWSEQRPSGGRRVGSKVPAPHLHHPRASASGSTRGVTAGTRRPGSGCCRGRGGGGGFTARLSRGAADEPAPRHGGDGVAVGSEDSLGGFTRVLALRLS</sequence>
<proteinExistence type="predicted"/>
<gene>
    <name evidence="2" type="ORF">PVAP13_4NG070676</name>
</gene>